<protein>
    <recommendedName>
        <fullName evidence="1">ATP-dependent DNA helicase</fullName>
        <ecNumber evidence="1">5.6.2.3</ecNumber>
    </recommendedName>
</protein>
<evidence type="ECO:0000256" key="1">
    <source>
        <dbReference type="RuleBase" id="RU363044"/>
    </source>
</evidence>
<keyword evidence="5" id="KW-1185">Reference proteome</keyword>
<dbReference type="OrthoDB" id="272985at2759"/>
<evidence type="ECO:0000313" key="5">
    <source>
        <dbReference type="Proteomes" id="UP000663880"/>
    </source>
</evidence>
<dbReference type="AlphaFoldDB" id="A0A821UP39"/>
<dbReference type="Proteomes" id="UP000663880">
    <property type="component" value="Unassembled WGS sequence"/>
</dbReference>
<reference evidence="4" key="1">
    <citation type="submission" date="2021-02" db="EMBL/GenBank/DDBJ databases">
        <authorList>
            <person name="Steward A R."/>
        </authorList>
    </citation>
    <scope>NUCLEOTIDE SEQUENCE</scope>
</reference>
<dbReference type="InterPro" id="IPR027417">
    <property type="entry name" value="P-loop_NTPase"/>
</dbReference>
<proteinExistence type="inferred from homology"/>
<accession>A0A821UP39</accession>
<dbReference type="PANTHER" id="PTHR10492">
    <property type="match status" value="1"/>
</dbReference>
<keyword evidence="1" id="KW-0067">ATP-binding</keyword>
<feature type="domain" description="DNA helicase Pif1-like DEAD-box helicase" evidence="2">
    <location>
        <begin position="133"/>
        <end position="289"/>
    </location>
</feature>
<dbReference type="EMBL" id="CAJOBZ010000032">
    <property type="protein sequence ID" value="CAF4893427.1"/>
    <property type="molecule type" value="Genomic_DNA"/>
</dbReference>
<comment type="similarity">
    <text evidence="1">Belongs to the helicase family.</text>
</comment>
<dbReference type="GO" id="GO:0006281">
    <property type="term" value="P:DNA repair"/>
    <property type="evidence" value="ECO:0007669"/>
    <property type="project" value="UniProtKB-KW"/>
</dbReference>
<dbReference type="GO" id="GO:0000723">
    <property type="term" value="P:telomere maintenance"/>
    <property type="evidence" value="ECO:0007669"/>
    <property type="project" value="InterPro"/>
</dbReference>
<dbReference type="SUPFAM" id="SSF52540">
    <property type="entry name" value="P-loop containing nucleoside triphosphate hydrolases"/>
    <property type="match status" value="2"/>
</dbReference>
<dbReference type="EC" id="5.6.2.3" evidence="1"/>
<keyword evidence="1" id="KW-0233">DNA recombination</keyword>
<keyword evidence="1" id="KW-0347">Helicase</keyword>
<gene>
    <name evidence="4" type="ORF">PMACD_LOCUS10669</name>
</gene>
<dbReference type="GO" id="GO:0016787">
    <property type="term" value="F:hydrolase activity"/>
    <property type="evidence" value="ECO:0007669"/>
    <property type="project" value="UniProtKB-KW"/>
</dbReference>
<sequence>MSVFILGYLKTVDENFKETYQAACRARGLLENDDHWENTRREASLLQCPIQLRELFVVIHLFCQPSEPFKLWDSFKDDLCEDVRHRIRQENQDFALPYNENIYNEENNVADTMAHHYDTNDLTAFVNENLPKLVPDQKHAFETIVDSVNNDKRKIFFLDAPGGTGKTFLTNLILAKVRESGKIAIAVASLEIAETLLRGGKTAHSTFKLPLSVNLEQQSTCSIRKSGPLGKLLQDTSLFMWDECTMSHRAHIEAVSRTLKHLRNSSAVMGGITFVFAGDFRQTLPVINRVYPDNENLHEKDFHWLVSRAIVSPKNDTVNEINNLIVQKVSGQIKKYKSIDTVTNIEDTVHYPQEFLNSLNPSGLPPHELTLKIGIPIMLLRNLSPPNMCNGTRLLIKELKENLIVAAIMTGPAAGQLAHIPRIPIIPTDLPIPIKRLQVPKCFTHGQLYVGLWRVGAPENQFILLPQNKTTSNIVYREALTGY</sequence>
<name>A0A821UP39_9NEOP</name>
<evidence type="ECO:0000259" key="2">
    <source>
        <dbReference type="Pfam" id="PF05970"/>
    </source>
</evidence>
<dbReference type="Pfam" id="PF05970">
    <property type="entry name" value="PIF1"/>
    <property type="match status" value="1"/>
</dbReference>
<feature type="domain" description="DNA helicase Pif1-like 2B" evidence="3">
    <location>
        <begin position="354"/>
        <end position="399"/>
    </location>
</feature>
<comment type="caution">
    <text evidence="4">The sequence shown here is derived from an EMBL/GenBank/DDBJ whole genome shotgun (WGS) entry which is preliminary data.</text>
</comment>
<dbReference type="InterPro" id="IPR010285">
    <property type="entry name" value="DNA_helicase_pif1-like_DEAD"/>
</dbReference>
<keyword evidence="1" id="KW-0227">DNA damage</keyword>
<comment type="cofactor">
    <cofactor evidence="1">
        <name>Mg(2+)</name>
        <dbReference type="ChEBI" id="CHEBI:18420"/>
    </cofactor>
</comment>
<organism evidence="4 5">
    <name type="scientific">Pieris macdunnoughi</name>
    <dbReference type="NCBI Taxonomy" id="345717"/>
    <lineage>
        <taxon>Eukaryota</taxon>
        <taxon>Metazoa</taxon>
        <taxon>Ecdysozoa</taxon>
        <taxon>Arthropoda</taxon>
        <taxon>Hexapoda</taxon>
        <taxon>Insecta</taxon>
        <taxon>Pterygota</taxon>
        <taxon>Neoptera</taxon>
        <taxon>Endopterygota</taxon>
        <taxon>Lepidoptera</taxon>
        <taxon>Glossata</taxon>
        <taxon>Ditrysia</taxon>
        <taxon>Papilionoidea</taxon>
        <taxon>Pieridae</taxon>
        <taxon>Pierinae</taxon>
        <taxon>Pieris</taxon>
    </lineage>
</organism>
<evidence type="ECO:0000313" key="4">
    <source>
        <dbReference type="EMBL" id="CAF4893427.1"/>
    </source>
</evidence>
<dbReference type="PANTHER" id="PTHR10492:SF57">
    <property type="entry name" value="ATP-DEPENDENT DNA HELICASE"/>
    <property type="match status" value="1"/>
</dbReference>
<dbReference type="GO" id="GO:0043139">
    <property type="term" value="F:5'-3' DNA helicase activity"/>
    <property type="evidence" value="ECO:0007669"/>
    <property type="project" value="UniProtKB-EC"/>
</dbReference>
<dbReference type="InterPro" id="IPR049163">
    <property type="entry name" value="Pif1-like_2B_dom"/>
</dbReference>
<dbReference type="GO" id="GO:0005524">
    <property type="term" value="F:ATP binding"/>
    <property type="evidence" value="ECO:0007669"/>
    <property type="project" value="UniProtKB-KW"/>
</dbReference>
<dbReference type="Pfam" id="PF21530">
    <property type="entry name" value="Pif1_2B_dom"/>
    <property type="match status" value="1"/>
</dbReference>
<keyword evidence="1" id="KW-0547">Nucleotide-binding</keyword>
<dbReference type="Gene3D" id="3.40.50.300">
    <property type="entry name" value="P-loop containing nucleotide triphosphate hydrolases"/>
    <property type="match status" value="1"/>
</dbReference>
<dbReference type="GO" id="GO:0006310">
    <property type="term" value="P:DNA recombination"/>
    <property type="evidence" value="ECO:0007669"/>
    <property type="project" value="UniProtKB-KW"/>
</dbReference>
<evidence type="ECO:0000259" key="3">
    <source>
        <dbReference type="Pfam" id="PF21530"/>
    </source>
</evidence>
<comment type="catalytic activity">
    <reaction evidence="1">
        <text>ATP + H2O = ADP + phosphate + H(+)</text>
        <dbReference type="Rhea" id="RHEA:13065"/>
        <dbReference type="ChEBI" id="CHEBI:15377"/>
        <dbReference type="ChEBI" id="CHEBI:15378"/>
        <dbReference type="ChEBI" id="CHEBI:30616"/>
        <dbReference type="ChEBI" id="CHEBI:43474"/>
        <dbReference type="ChEBI" id="CHEBI:456216"/>
        <dbReference type="EC" id="5.6.2.3"/>
    </reaction>
</comment>
<keyword evidence="1" id="KW-0234">DNA repair</keyword>
<keyword evidence="1" id="KW-0378">Hydrolase</keyword>